<feature type="repeat" description="PPR" evidence="2">
    <location>
        <begin position="475"/>
        <end position="509"/>
    </location>
</feature>
<dbReference type="OrthoDB" id="728902at2759"/>
<feature type="repeat" description="PPR" evidence="2">
    <location>
        <begin position="374"/>
        <end position="408"/>
    </location>
</feature>
<dbReference type="AlphaFoldDB" id="A0A200QYC4"/>
<dbReference type="GO" id="GO:0003723">
    <property type="term" value="F:RNA binding"/>
    <property type="evidence" value="ECO:0007669"/>
    <property type="project" value="InterPro"/>
</dbReference>
<comment type="caution">
    <text evidence="4">The sequence shown here is derived from an EMBL/GenBank/DDBJ whole genome shotgun (WGS) entry which is preliminary data.</text>
</comment>
<dbReference type="FunCoup" id="A0A200QYC4">
    <property type="interactions" value="272"/>
</dbReference>
<organism evidence="4 5">
    <name type="scientific">Macleaya cordata</name>
    <name type="common">Five-seeded plume-poppy</name>
    <name type="synonym">Bocconia cordata</name>
    <dbReference type="NCBI Taxonomy" id="56857"/>
    <lineage>
        <taxon>Eukaryota</taxon>
        <taxon>Viridiplantae</taxon>
        <taxon>Streptophyta</taxon>
        <taxon>Embryophyta</taxon>
        <taxon>Tracheophyta</taxon>
        <taxon>Spermatophyta</taxon>
        <taxon>Magnoliopsida</taxon>
        <taxon>Ranunculales</taxon>
        <taxon>Papaveraceae</taxon>
        <taxon>Papaveroideae</taxon>
        <taxon>Macleaya</taxon>
    </lineage>
</organism>
<dbReference type="EMBL" id="MVGT01000759">
    <property type="protein sequence ID" value="OVA15455.1"/>
    <property type="molecule type" value="Genomic_DNA"/>
</dbReference>
<evidence type="ECO:0000256" key="2">
    <source>
        <dbReference type="PROSITE-ProRule" id="PRU00708"/>
    </source>
</evidence>
<dbReference type="OMA" id="DPDLKCW"/>
<feature type="repeat" description="PPR" evidence="2">
    <location>
        <begin position="510"/>
        <end position="544"/>
    </location>
</feature>
<keyword evidence="1" id="KW-0677">Repeat</keyword>
<gene>
    <name evidence="4" type="ORF">BVC80_1229g38</name>
</gene>
<dbReference type="Proteomes" id="UP000195402">
    <property type="component" value="Unassembled WGS sequence"/>
</dbReference>
<dbReference type="Pfam" id="PF12854">
    <property type="entry name" value="PPR_1"/>
    <property type="match status" value="1"/>
</dbReference>
<dbReference type="GO" id="GO:0099402">
    <property type="term" value="P:plant organ development"/>
    <property type="evidence" value="ECO:0007669"/>
    <property type="project" value="UniProtKB-ARBA"/>
</dbReference>
<dbReference type="Pfam" id="PF20431">
    <property type="entry name" value="E_motif"/>
    <property type="match status" value="1"/>
</dbReference>
<evidence type="ECO:0000256" key="1">
    <source>
        <dbReference type="ARBA" id="ARBA00022737"/>
    </source>
</evidence>
<dbReference type="FunFam" id="1.25.40.10:FF:000694">
    <property type="entry name" value="Pentatricopeptide repeat-containing protein At3g50420"/>
    <property type="match status" value="1"/>
</dbReference>
<dbReference type="InterPro" id="IPR002885">
    <property type="entry name" value="PPR_rpt"/>
</dbReference>
<dbReference type="PANTHER" id="PTHR24015:SF2017">
    <property type="entry name" value="PENTATRICOPEPTIDE REPEAT-CONTAINING PROTEIN"/>
    <property type="match status" value="1"/>
</dbReference>
<feature type="repeat" description="PPR" evidence="2">
    <location>
        <begin position="171"/>
        <end position="205"/>
    </location>
</feature>
<name>A0A200QYC4_MACCD</name>
<keyword evidence="5" id="KW-1185">Reference proteome</keyword>
<dbReference type="Pfam" id="PF13041">
    <property type="entry name" value="PPR_2"/>
    <property type="match status" value="3"/>
</dbReference>
<dbReference type="InterPro" id="IPR046848">
    <property type="entry name" value="E_motif"/>
</dbReference>
<feature type="repeat" description="PPR" evidence="2">
    <location>
        <begin position="69"/>
        <end position="104"/>
    </location>
</feature>
<dbReference type="GO" id="GO:0009451">
    <property type="term" value="P:RNA modification"/>
    <property type="evidence" value="ECO:0007669"/>
    <property type="project" value="InterPro"/>
</dbReference>
<dbReference type="InterPro" id="IPR011990">
    <property type="entry name" value="TPR-like_helical_dom_sf"/>
</dbReference>
<evidence type="ECO:0000256" key="3">
    <source>
        <dbReference type="SAM" id="Coils"/>
    </source>
</evidence>
<dbReference type="Pfam" id="PF01535">
    <property type="entry name" value="PPR"/>
    <property type="match status" value="5"/>
</dbReference>
<dbReference type="PROSITE" id="PS51375">
    <property type="entry name" value="PPR"/>
    <property type="match status" value="6"/>
</dbReference>
<protein>
    <submittedName>
        <fullName evidence="4">Pentatricopeptide repeat</fullName>
    </submittedName>
</protein>
<feature type="coiled-coil region" evidence="3">
    <location>
        <begin position="665"/>
        <end position="692"/>
    </location>
</feature>
<dbReference type="Gene3D" id="1.25.40.10">
    <property type="entry name" value="Tetratricopeptide repeat domain"/>
    <property type="match status" value="6"/>
</dbReference>
<dbReference type="InterPro" id="IPR046960">
    <property type="entry name" value="PPR_At4g14850-like_plant"/>
</dbReference>
<dbReference type="NCBIfam" id="TIGR00756">
    <property type="entry name" value="PPR"/>
    <property type="match status" value="4"/>
</dbReference>
<evidence type="ECO:0000313" key="5">
    <source>
        <dbReference type="Proteomes" id="UP000195402"/>
    </source>
</evidence>
<dbReference type="FunFam" id="1.25.40.10:FF:000381">
    <property type="entry name" value="Pentatricopeptide repeat-containing protein"/>
    <property type="match status" value="1"/>
</dbReference>
<evidence type="ECO:0000313" key="4">
    <source>
        <dbReference type="EMBL" id="OVA15455.1"/>
    </source>
</evidence>
<feature type="repeat" description="PPR" evidence="2">
    <location>
        <begin position="272"/>
        <end position="306"/>
    </location>
</feature>
<dbReference type="InParanoid" id="A0A200QYC4"/>
<accession>A0A200QYC4</accession>
<dbReference type="FunFam" id="1.25.40.10:FF:000351">
    <property type="entry name" value="Pentatricopeptide repeat-containing protein"/>
    <property type="match status" value="1"/>
</dbReference>
<dbReference type="FunFam" id="1.25.40.10:FF:000158">
    <property type="entry name" value="pentatricopeptide repeat-containing protein At2g33680"/>
    <property type="match status" value="1"/>
</dbReference>
<dbReference type="PANTHER" id="PTHR24015">
    <property type="entry name" value="OS07G0578800 PROTEIN-RELATED"/>
    <property type="match status" value="1"/>
</dbReference>
<proteinExistence type="predicted"/>
<sequence>MLSFETLIQKCTSTTSLKKARQLHALLLTSTTITTPQTPYLNNNLLSMYSKCGSLQDSQLIFDKMPQRNGVSFNALITAYSRTPNQAFSALHVLSEMQILGFKPNNSTFSSLLQASSTLVDQSLGSALHCQVFKFGYMNDFRVQTSLLGMYSNCGNLESANRVFIDMIDKDSIAWNSMIFASMRNDKIRQGFQLFCRMVRMGSMPTQYTYSMLLNGCSKLGDHIRGKIIHAQVLKCDLPADILLQNALLDMYCSCGDTQTAFCVFRKMENPDLVSWNSMISGYSENGDGNKAMSLFIQLCRTSYVKGDEYTFAAVISGTGEFSASDYGKPLHAQVKKLGFESSVFIGSTLIYMYFKNDDTGSAQRIFHSMPEKDVIIWTEMISGHSRLGDDENAVKYFNKMQGEGYKLDSFSLSNVLSSCADLAAVRQGEMIHSQVVKAGFEVDMCVCGSLVDMYSKNGDLKAAQLVFSRVSEPDLKCWNSMLGGYSNHGKAEEAIKLYDQTLKQGLIPDQVTFVSLLSACSHCGMVEEGKFFWNYMKRNGLVPGFKHYSCMVSLLCRAGLLNEAEELIKEASFGENVTGLWRILLSSCVVYRNLVLGVRAAEEVLRWNAEDGATFILISNLYAAAGIWDGVAEMRRKIRGMTLGKEPGLSWIEIIDKIHVFASNDQSHLQVDNVKAELHRLQENMKIWETHEILNAC</sequence>
<dbReference type="Pfam" id="PF13812">
    <property type="entry name" value="PPR_3"/>
    <property type="match status" value="1"/>
</dbReference>
<keyword evidence="3" id="KW-0175">Coiled coil</keyword>
<reference evidence="4 5" key="1">
    <citation type="journal article" date="2017" name="Mol. Plant">
        <title>The Genome of Medicinal Plant Macleaya cordata Provides New Insights into Benzylisoquinoline Alkaloids Metabolism.</title>
        <authorList>
            <person name="Liu X."/>
            <person name="Liu Y."/>
            <person name="Huang P."/>
            <person name="Ma Y."/>
            <person name="Qing Z."/>
            <person name="Tang Q."/>
            <person name="Cao H."/>
            <person name="Cheng P."/>
            <person name="Zheng Y."/>
            <person name="Yuan Z."/>
            <person name="Zhou Y."/>
            <person name="Liu J."/>
            <person name="Tang Z."/>
            <person name="Zhuo Y."/>
            <person name="Zhang Y."/>
            <person name="Yu L."/>
            <person name="Huang J."/>
            <person name="Yang P."/>
            <person name="Peng Q."/>
            <person name="Zhang J."/>
            <person name="Jiang W."/>
            <person name="Zhang Z."/>
            <person name="Lin K."/>
            <person name="Ro D.K."/>
            <person name="Chen X."/>
            <person name="Xiong X."/>
            <person name="Shang Y."/>
            <person name="Huang S."/>
            <person name="Zeng J."/>
        </authorList>
    </citation>
    <scope>NUCLEOTIDE SEQUENCE [LARGE SCALE GENOMIC DNA]</scope>
    <source>
        <strain evidence="5">cv. BLH2017</strain>
        <tissue evidence="4">Root</tissue>
    </source>
</reference>